<protein>
    <recommendedName>
        <fullName evidence="3">Zn(2)-C6 fungal-type domain-containing protein</fullName>
    </recommendedName>
</protein>
<evidence type="ECO:0000259" key="3">
    <source>
        <dbReference type="PROSITE" id="PS50048"/>
    </source>
</evidence>
<keyword evidence="1" id="KW-0539">Nucleus</keyword>
<dbReference type="GO" id="GO:0008270">
    <property type="term" value="F:zinc ion binding"/>
    <property type="evidence" value="ECO:0007669"/>
    <property type="project" value="InterPro"/>
</dbReference>
<dbReference type="InterPro" id="IPR053175">
    <property type="entry name" value="DHMBA_Reg_Transcription_Factor"/>
</dbReference>
<dbReference type="Gene3D" id="4.10.240.10">
    <property type="entry name" value="Zn(2)-C6 fungal-type DNA-binding domain"/>
    <property type="match status" value="1"/>
</dbReference>
<dbReference type="SMART" id="SM00066">
    <property type="entry name" value="GAL4"/>
    <property type="match status" value="1"/>
</dbReference>
<keyword evidence="5" id="KW-1185">Reference proteome</keyword>
<evidence type="ECO:0000256" key="1">
    <source>
        <dbReference type="ARBA" id="ARBA00023242"/>
    </source>
</evidence>
<dbReference type="PROSITE" id="PS50048">
    <property type="entry name" value="ZN2_CY6_FUNGAL_2"/>
    <property type="match status" value="1"/>
</dbReference>
<proteinExistence type="predicted"/>
<dbReference type="PROSITE" id="PS00463">
    <property type="entry name" value="ZN2_CY6_FUNGAL_1"/>
    <property type="match status" value="1"/>
</dbReference>
<dbReference type="PANTHER" id="PTHR38791:SF5">
    <property type="entry name" value="TRANSCRIPTION FACTOR DBAG-RELATED"/>
    <property type="match status" value="1"/>
</dbReference>
<feature type="region of interest" description="Disordered" evidence="2">
    <location>
        <begin position="302"/>
        <end position="323"/>
    </location>
</feature>
<feature type="domain" description="Zn(2)-C6 fungal-type" evidence="3">
    <location>
        <begin position="10"/>
        <end position="38"/>
    </location>
</feature>
<organism evidence="4 5">
    <name type="scientific">Apiosordaria backusii</name>
    <dbReference type="NCBI Taxonomy" id="314023"/>
    <lineage>
        <taxon>Eukaryota</taxon>
        <taxon>Fungi</taxon>
        <taxon>Dikarya</taxon>
        <taxon>Ascomycota</taxon>
        <taxon>Pezizomycotina</taxon>
        <taxon>Sordariomycetes</taxon>
        <taxon>Sordariomycetidae</taxon>
        <taxon>Sordariales</taxon>
        <taxon>Lasiosphaeriaceae</taxon>
        <taxon>Apiosordaria</taxon>
    </lineage>
</organism>
<comment type="caution">
    <text evidence="4">The sequence shown here is derived from an EMBL/GenBank/DDBJ whole genome shotgun (WGS) entry which is preliminary data.</text>
</comment>
<evidence type="ECO:0000313" key="5">
    <source>
        <dbReference type="Proteomes" id="UP001172159"/>
    </source>
</evidence>
<dbReference type="Pfam" id="PF00172">
    <property type="entry name" value="Zn_clus"/>
    <property type="match status" value="1"/>
</dbReference>
<reference evidence="4" key="1">
    <citation type="submission" date="2023-06" db="EMBL/GenBank/DDBJ databases">
        <title>Genome-scale phylogeny and comparative genomics of the fungal order Sordariales.</title>
        <authorList>
            <consortium name="Lawrence Berkeley National Laboratory"/>
            <person name="Hensen N."/>
            <person name="Bonometti L."/>
            <person name="Westerberg I."/>
            <person name="Brannstrom I.O."/>
            <person name="Guillou S."/>
            <person name="Cros-Aarteil S."/>
            <person name="Calhoun S."/>
            <person name="Haridas S."/>
            <person name="Kuo A."/>
            <person name="Mondo S."/>
            <person name="Pangilinan J."/>
            <person name="Riley R."/>
            <person name="Labutti K."/>
            <person name="Andreopoulos B."/>
            <person name="Lipzen A."/>
            <person name="Chen C."/>
            <person name="Yanf M."/>
            <person name="Daum C."/>
            <person name="Ng V."/>
            <person name="Clum A."/>
            <person name="Steindorff A."/>
            <person name="Ohm R."/>
            <person name="Martin F."/>
            <person name="Silar P."/>
            <person name="Natvig D."/>
            <person name="Lalanne C."/>
            <person name="Gautier V."/>
            <person name="Ament-Velasquez S.L."/>
            <person name="Kruys A."/>
            <person name="Hutchinson M.I."/>
            <person name="Powell A.J."/>
            <person name="Barry K."/>
            <person name="Miller A.N."/>
            <person name="Grigoriev I.V."/>
            <person name="Debuchy R."/>
            <person name="Gladieux P."/>
            <person name="Thoren M.H."/>
            <person name="Johannesson H."/>
        </authorList>
    </citation>
    <scope>NUCLEOTIDE SEQUENCE</scope>
    <source>
        <strain evidence="4">CBS 540.89</strain>
    </source>
</reference>
<dbReference type="Proteomes" id="UP001172159">
    <property type="component" value="Unassembled WGS sequence"/>
</dbReference>
<dbReference type="AlphaFoldDB" id="A0AA40ECY4"/>
<dbReference type="InterPro" id="IPR001138">
    <property type="entry name" value="Zn2Cys6_DnaBD"/>
</dbReference>
<dbReference type="SUPFAM" id="SSF57701">
    <property type="entry name" value="Zn2/Cys6 DNA-binding domain"/>
    <property type="match status" value="1"/>
</dbReference>
<name>A0AA40ECY4_9PEZI</name>
<dbReference type="EMBL" id="JAUKTV010000008">
    <property type="protein sequence ID" value="KAK0732846.1"/>
    <property type="molecule type" value="Genomic_DNA"/>
</dbReference>
<accession>A0AA40ECY4</accession>
<sequence length="596" mass="66086">MVYCGKASQGCQNCRTRRIKCDKVRPQCAQCIRVGKPCPGYRDQLSLMFRDESSKVIKRAHAQWGVPETSEQGEGSGSSPTSSTSSSSSTTSPTSTSTASPITSRRRVPVTDPPRSATSVFTFKREAPEVGYRVPKEIPINAVDKAIQFYIEHYVIGLPDEPKVGQELQGKVWVHSPATREIMAAVGLASLSNITGDKTMSTLSKQHYGRALQRISTSIMAKHVPELDLDVILRAVVMMAMYEVVRGRDEKPASGARTHIMGGAAILTSFLPFHQSQTEGLRGLLQLCFSMIASTQGALQYTTPEPNNMIPSRPEPQSGEGGLPRPFQHWLSMGASMVTPTDKPSAELIFPIVELVKLSTYVRNQHFIDGQQQTTDMIRTALVLDAEFGAWEDRQDGAWAVIEEHVSDKFFPSEAVFEGRYHIYTDMYIARIWNHYRWAKIMLSQLLIESVQRFPTSSSSLISDERLQQIQDCIIRLARDILISIPTHYRHPHLRPAHLEYFDKTQGGAVIGIAGIPTLLFVIKVAGVAPGIPRHYRTWALGILETIWAKMGMFQSKLLSTMLAKTIEPTGSPEGGSPVWIKEEGHSVSIKEEGHG</sequence>
<gene>
    <name evidence="4" type="ORF">B0T21DRAFT_385030</name>
</gene>
<feature type="compositionally biased region" description="Low complexity" evidence="2">
    <location>
        <begin position="68"/>
        <end position="103"/>
    </location>
</feature>
<dbReference type="CDD" id="cd00067">
    <property type="entry name" value="GAL4"/>
    <property type="match status" value="1"/>
</dbReference>
<feature type="region of interest" description="Disordered" evidence="2">
    <location>
        <begin position="62"/>
        <end position="120"/>
    </location>
</feature>
<dbReference type="GO" id="GO:0000981">
    <property type="term" value="F:DNA-binding transcription factor activity, RNA polymerase II-specific"/>
    <property type="evidence" value="ECO:0007669"/>
    <property type="project" value="InterPro"/>
</dbReference>
<dbReference type="PANTHER" id="PTHR38791">
    <property type="entry name" value="ZN(II)2CYS6 TRANSCRIPTION FACTOR (EUROFUNG)-RELATED-RELATED"/>
    <property type="match status" value="1"/>
</dbReference>
<dbReference type="InterPro" id="IPR036864">
    <property type="entry name" value="Zn2-C6_fun-type_DNA-bd_sf"/>
</dbReference>
<evidence type="ECO:0000256" key="2">
    <source>
        <dbReference type="SAM" id="MobiDB-lite"/>
    </source>
</evidence>
<evidence type="ECO:0000313" key="4">
    <source>
        <dbReference type="EMBL" id="KAK0732846.1"/>
    </source>
</evidence>